<dbReference type="Pfam" id="PF13855">
    <property type="entry name" value="LRR_8"/>
    <property type="match status" value="2"/>
</dbReference>
<evidence type="ECO:0000256" key="4">
    <source>
        <dbReference type="SAM" id="Phobius"/>
    </source>
</evidence>
<keyword evidence="5" id="KW-0732">Signal</keyword>
<dbReference type="PROSITE" id="PS51450">
    <property type="entry name" value="LRR"/>
    <property type="match status" value="2"/>
</dbReference>
<dbReference type="InterPro" id="IPR032675">
    <property type="entry name" value="LRR_dom_sf"/>
</dbReference>
<feature type="region of interest" description="Disordered" evidence="3">
    <location>
        <begin position="725"/>
        <end position="799"/>
    </location>
</feature>
<dbReference type="PANTHER" id="PTHR24366">
    <property type="entry name" value="IG(IMMUNOGLOBULIN) AND LRR(LEUCINE RICH REPEAT) DOMAINS"/>
    <property type="match status" value="1"/>
</dbReference>
<evidence type="ECO:0000256" key="1">
    <source>
        <dbReference type="ARBA" id="ARBA00022614"/>
    </source>
</evidence>
<dbReference type="PANTHER" id="PTHR24366:SF96">
    <property type="entry name" value="LEUCINE RICH REPEAT CONTAINING 53"/>
    <property type="match status" value="1"/>
</dbReference>
<keyword evidence="4" id="KW-1133">Transmembrane helix</keyword>
<dbReference type="GeneID" id="109536016"/>
<accession>A0AAR5P978</accession>
<dbReference type="KEGG" id="dpa:109536016"/>
<dbReference type="CTD" id="41616"/>
<keyword evidence="4" id="KW-0812">Transmembrane</keyword>
<dbReference type="SMART" id="SM00369">
    <property type="entry name" value="LRR_TYP"/>
    <property type="match status" value="9"/>
</dbReference>
<evidence type="ECO:0000256" key="2">
    <source>
        <dbReference type="ARBA" id="ARBA00022737"/>
    </source>
</evidence>
<feature type="transmembrane region" description="Helical" evidence="4">
    <location>
        <begin position="834"/>
        <end position="853"/>
    </location>
</feature>
<evidence type="ECO:0008006" key="8">
    <source>
        <dbReference type="Google" id="ProtNLM"/>
    </source>
</evidence>
<evidence type="ECO:0000256" key="3">
    <source>
        <dbReference type="SAM" id="MobiDB-lite"/>
    </source>
</evidence>
<dbReference type="AlphaFoldDB" id="A0AAR5P978"/>
<evidence type="ECO:0000313" key="6">
    <source>
        <dbReference type="EnsemblMetazoa" id="XP_019757639.1"/>
    </source>
</evidence>
<reference evidence="6" key="2">
    <citation type="submission" date="2024-08" db="UniProtKB">
        <authorList>
            <consortium name="EnsemblMetazoa"/>
        </authorList>
    </citation>
    <scope>IDENTIFICATION</scope>
</reference>
<reference evidence="7" key="1">
    <citation type="journal article" date="2013" name="Genome Biol.">
        <title>Draft genome of the mountain pine beetle, Dendroctonus ponderosae Hopkins, a major forest pest.</title>
        <authorList>
            <person name="Keeling C.I."/>
            <person name="Yuen M.M."/>
            <person name="Liao N.Y."/>
            <person name="Docking T.R."/>
            <person name="Chan S.K."/>
            <person name="Taylor G.A."/>
            <person name="Palmquist D.L."/>
            <person name="Jackman S.D."/>
            <person name="Nguyen A."/>
            <person name="Li M."/>
            <person name="Henderson H."/>
            <person name="Janes J.K."/>
            <person name="Zhao Y."/>
            <person name="Pandoh P."/>
            <person name="Moore R."/>
            <person name="Sperling F.A."/>
            <person name="Huber D.P."/>
            <person name="Birol I."/>
            <person name="Jones S.J."/>
            <person name="Bohlmann J."/>
        </authorList>
    </citation>
    <scope>NUCLEOTIDE SEQUENCE</scope>
</reference>
<dbReference type="EnsemblMetazoa" id="XM_019902080.1">
    <property type="protein sequence ID" value="XP_019757639.1"/>
    <property type="gene ID" value="LOC109536016"/>
</dbReference>
<dbReference type="InterPro" id="IPR003591">
    <property type="entry name" value="Leu-rich_rpt_typical-subtyp"/>
</dbReference>
<keyword evidence="1" id="KW-0433">Leucine-rich repeat</keyword>
<evidence type="ECO:0000313" key="7">
    <source>
        <dbReference type="Proteomes" id="UP000019118"/>
    </source>
</evidence>
<feature type="compositionally biased region" description="Polar residues" evidence="3">
    <location>
        <begin position="757"/>
        <end position="786"/>
    </location>
</feature>
<feature type="signal peptide" evidence="5">
    <location>
        <begin position="1"/>
        <end position="16"/>
    </location>
</feature>
<protein>
    <recommendedName>
        <fullName evidence="8">LRRCT domain-containing protein</fullName>
    </recommendedName>
</protein>
<organism evidence="6 7">
    <name type="scientific">Dendroctonus ponderosae</name>
    <name type="common">Mountain pine beetle</name>
    <dbReference type="NCBI Taxonomy" id="77166"/>
    <lineage>
        <taxon>Eukaryota</taxon>
        <taxon>Metazoa</taxon>
        <taxon>Ecdysozoa</taxon>
        <taxon>Arthropoda</taxon>
        <taxon>Hexapoda</taxon>
        <taxon>Insecta</taxon>
        <taxon>Pterygota</taxon>
        <taxon>Neoptera</taxon>
        <taxon>Endopterygota</taxon>
        <taxon>Coleoptera</taxon>
        <taxon>Polyphaga</taxon>
        <taxon>Cucujiformia</taxon>
        <taxon>Curculionidae</taxon>
        <taxon>Scolytinae</taxon>
        <taxon>Dendroctonus</taxon>
    </lineage>
</organism>
<feature type="compositionally biased region" description="Basic and acidic residues" evidence="3">
    <location>
        <begin position="860"/>
        <end position="869"/>
    </location>
</feature>
<dbReference type="Gene3D" id="3.80.10.10">
    <property type="entry name" value="Ribonuclease Inhibitor"/>
    <property type="match status" value="4"/>
</dbReference>
<dbReference type="RefSeq" id="XP_019757639.1">
    <property type="nucleotide sequence ID" value="XM_019902080.2"/>
</dbReference>
<proteinExistence type="predicted"/>
<dbReference type="SUPFAM" id="SSF52058">
    <property type="entry name" value="L domain-like"/>
    <property type="match status" value="2"/>
</dbReference>
<keyword evidence="4" id="KW-0472">Membrane</keyword>
<sequence>MLQLLFLLLTILVTSCAKCPSMCTCRHFPRELVPTSYLYYTAVKCDGFASNETLSNTTSILEVNNLDQSSFSDLYIGLQESDLVNLKTLSLAHSYVANISELLGVVENSLNYLVLTHSNITAIPNLTEKTSVVSIDLSNNAIEELAELTLRTLQILNLSANSIKRIESNSFRAVKNLKILDISQNHLTFLDHNVLYPLTFLQYLNLSHNRIEILNENCFSNLMRLQQLDISWNNLVRVAAGSFDLPILSRLLLAGNVQLENVSKVLVEVGRRLHTVDASTMGLTQVPSTLTNSIRTLKLARNSITEIFCGDLDAYPLLQSLDFSFNHLSVVEDDALGRQETLSILYLSDNKLQLIPRSLPEQLTVLDLHGNLIDNVTRSDFSGLSTLEVLLLNDNKITLVEGGAFSSLRSLVTLDLSRNSIKALYPGSLSGPVALKILRLSGIDTVAPAEDVSFPLSIPDHLVTLDLSGSSGLARQLLSDTAALAASRELQELDISGADIEFIRSDLLHFLPELRIMHVKDNRLNCSNLQWLAVWMRRQDQDENRLVICASPPDLWGVLLLDLQYADTSTIKPIHQGQNPDFKGTINFDNEINALQKNPKNVTGKYEIHEMVRTSTAITNDLVYNSTNNTRLDNADKNIDRNIEFTSKYGSGDNKVGTNTANKLISFALEHDMKSLKFSPKSVRSRKIIHSKTVSEQLSSYTEVKQPSINPQNFYQESHIQLRSTTPTSSFNPADARSLQEASTDRNSTEQLPPRNNGPTAALNKTQASLNLASNERTFNDTSGLVESNKGENGMPPLTEVNMTENISQWNESSVKTSMYRKDNYPSTGQHPGLQMLGLGTILCVAIILAMLASRYNRGKRSDEEKSESTDNIPVTSISSVTELW</sequence>
<keyword evidence="7" id="KW-1185">Reference proteome</keyword>
<dbReference type="Proteomes" id="UP000019118">
    <property type="component" value="Unassembled WGS sequence"/>
</dbReference>
<keyword evidence="2" id="KW-0677">Repeat</keyword>
<feature type="region of interest" description="Disordered" evidence="3">
    <location>
        <begin position="859"/>
        <end position="885"/>
    </location>
</feature>
<feature type="compositionally biased region" description="Polar residues" evidence="3">
    <location>
        <begin position="870"/>
        <end position="885"/>
    </location>
</feature>
<feature type="chain" id="PRO_5043770295" description="LRRCT domain-containing protein" evidence="5">
    <location>
        <begin position="17"/>
        <end position="885"/>
    </location>
</feature>
<dbReference type="InterPro" id="IPR001611">
    <property type="entry name" value="Leu-rich_rpt"/>
</dbReference>
<evidence type="ECO:0000256" key="5">
    <source>
        <dbReference type="SAM" id="SignalP"/>
    </source>
</evidence>
<name>A0AAR5P978_DENPD</name>